<proteinExistence type="predicted"/>
<dbReference type="EMBL" id="FRBH01000002">
    <property type="protein sequence ID" value="SHK63790.1"/>
    <property type="molecule type" value="Genomic_DNA"/>
</dbReference>
<dbReference type="GO" id="GO:0008237">
    <property type="term" value="F:metallopeptidase activity"/>
    <property type="evidence" value="ECO:0007669"/>
    <property type="project" value="InterPro"/>
</dbReference>
<feature type="signal peptide" evidence="1">
    <location>
        <begin position="1"/>
        <end position="20"/>
    </location>
</feature>
<name>A0A1M6U3P1_9FLAO</name>
<dbReference type="Pfam" id="PF13583">
    <property type="entry name" value="Reprolysin_4"/>
    <property type="match status" value="1"/>
</dbReference>
<dbReference type="RefSeq" id="WP_083580276.1">
    <property type="nucleotide sequence ID" value="NZ_BMFL01000010.1"/>
</dbReference>
<organism evidence="2 3">
    <name type="scientific">Chishuiella changwenlii</name>
    <dbReference type="NCBI Taxonomy" id="1434701"/>
    <lineage>
        <taxon>Bacteria</taxon>
        <taxon>Pseudomonadati</taxon>
        <taxon>Bacteroidota</taxon>
        <taxon>Flavobacteriia</taxon>
        <taxon>Flavobacteriales</taxon>
        <taxon>Weeksellaceae</taxon>
        <taxon>Chishuiella</taxon>
    </lineage>
</organism>
<reference evidence="3" key="1">
    <citation type="submission" date="2016-11" db="EMBL/GenBank/DDBJ databases">
        <authorList>
            <person name="Varghese N."/>
            <person name="Submissions S."/>
        </authorList>
    </citation>
    <scope>NUCLEOTIDE SEQUENCE [LARGE SCALE GENOMIC DNA]</scope>
    <source>
        <strain evidence="3">DSM 27989</strain>
    </source>
</reference>
<dbReference type="SUPFAM" id="SSF55486">
    <property type="entry name" value="Metalloproteases ('zincins'), catalytic domain"/>
    <property type="match status" value="1"/>
</dbReference>
<dbReference type="OrthoDB" id="9792152at2"/>
<accession>A0A1M6U3P1</accession>
<dbReference type="InterPro" id="IPR013783">
    <property type="entry name" value="Ig-like_fold"/>
</dbReference>
<gene>
    <name evidence="2" type="ORF">SAMN05443634_102198</name>
</gene>
<dbReference type="Gene3D" id="3.40.390.10">
    <property type="entry name" value="Collagenase (Catalytic Domain)"/>
    <property type="match status" value="1"/>
</dbReference>
<dbReference type="Proteomes" id="UP000184120">
    <property type="component" value="Unassembled WGS sequence"/>
</dbReference>
<evidence type="ECO:0000313" key="3">
    <source>
        <dbReference type="Proteomes" id="UP000184120"/>
    </source>
</evidence>
<feature type="chain" id="PRO_5012929268" evidence="1">
    <location>
        <begin position="21"/>
        <end position="621"/>
    </location>
</feature>
<evidence type="ECO:0000256" key="1">
    <source>
        <dbReference type="SAM" id="SignalP"/>
    </source>
</evidence>
<dbReference type="STRING" id="1434701.SAMN05443634_102198"/>
<dbReference type="Gene3D" id="2.60.40.10">
    <property type="entry name" value="Immunoglobulins"/>
    <property type="match status" value="1"/>
</dbReference>
<dbReference type="InterPro" id="IPR024079">
    <property type="entry name" value="MetalloPept_cat_dom_sf"/>
</dbReference>
<protein>
    <submittedName>
        <fullName evidence="2">Metallo-peptidase family M12B Reprolysin-like</fullName>
    </submittedName>
</protein>
<evidence type="ECO:0000313" key="2">
    <source>
        <dbReference type="EMBL" id="SHK63790.1"/>
    </source>
</evidence>
<keyword evidence="1" id="KW-0732">Signal</keyword>
<dbReference type="AlphaFoldDB" id="A0A1M6U3P1"/>
<sequence length="621" mass="69596">MKKILFITSLLVMGMTSVYAQNRPHKPTEHSIRSLKGKLDLSLLESQLSSNLSRKSKNITVSIPNKNNQNEQFVLIERDILAPKLKEKFPQIKSYYGYSTTNPSKKISLGYSPKGINAMINDNKDRYIIEKKDNNYYIINSENLPNLKNFHCGNDIVKKKSNLNKKIQEDELTNNPPIYRKYRLAISTDYSYNTYFTEEGEEPTLEASIAAVNETLTYILPIYENDLSISFELVDNLDKVTFLTEESNPYQYDKLEELNPEVQKQLDENIGSDNYDLGILFTNSVAGGEAADMGVVCNPLKKGGSYTGYDPFNTYIPEGYTFAMIAAHEIGHTFGAYHTHAAYENSGFDANREVGSGVTIMSYVGTLAEFNIQNTFIPQFHNFSIRQINHYLNSQSCGIISPSNNTPPIANAGQDYTIPKGTAFKLIGTASDADNDNLTYSWEQDNPVTPNGGDITPRKDFTAGPNFRIYEHSPNPEKHFPPLEYVLNNQLYSTWNMTSDVPRDLNFVFLARDNQATGGQVAMNPNKVKITNDGPFKITNINLNQSFQIGETYTLKWDVAGTNGGEINTQNVRIKLTTDNGKTFTTLVESTPNIGNATINLPADLKAEKANIIIEAIDNIY</sequence>